<dbReference type="PRINTS" id="PR00821">
    <property type="entry name" value="TAGLIPASE"/>
</dbReference>
<comment type="similarity">
    <text evidence="2 5">Belongs to the AB hydrolase superfamily. Lipase family.</text>
</comment>
<accession>B4LGE9</accession>
<dbReference type="HOGENOM" id="CLU_027171_2_1_1"/>
<evidence type="ECO:0000256" key="6">
    <source>
        <dbReference type="SAM" id="SignalP"/>
    </source>
</evidence>
<sequence length="392" mass="43821">MRSIFVWLGALSICLFGSAAPRAYIGDDGIFSVPFGLKNLAEGPIFNSVSGLAEKGVNTAFKLGSGIVAFTSDYLQTECMRMVQVMAVPEHKSPDIKNMQFHYMTACGSYKVPILEADTLWENQQFQQNRKLVVLASGWLNTINYSHAIETIWMPFMCRNDVNFMAVDVSSYVDTLYTWSALNTDMIGKHIAVGLAKLYDMMPLIDIHLIGHSLGAHIMGSAGREFQRLTKRQVPRITGLDPAKPCFLKRSKFRSLSKGDATLVDVIHTNPGFLGQRFPTGDIDFYPAGEDPLKPGCLFIDCSHNRAYQYFAESVYPRRERSFLAYKCSSSKELETKSCRSSETTMGYTIDWAARGVYYLDVRGASPFGMNWESAITMGLMDKSDNCKCKDT</sequence>
<name>B4LGE9_DROVI</name>
<dbReference type="InParanoid" id="B4LGE9"/>
<keyword evidence="9" id="KW-1185">Reference proteome</keyword>
<evidence type="ECO:0000259" key="7">
    <source>
        <dbReference type="Pfam" id="PF00151"/>
    </source>
</evidence>
<keyword evidence="8" id="KW-0378">Hydrolase</keyword>
<dbReference type="GO" id="GO:0017171">
    <property type="term" value="F:serine hydrolase activity"/>
    <property type="evidence" value="ECO:0007669"/>
    <property type="project" value="TreeGrafter"/>
</dbReference>
<protein>
    <recommendedName>
        <fullName evidence="7">Lipase domain-containing protein</fullName>
    </recommendedName>
</protein>
<organism evidence="8 9">
    <name type="scientific">Drosophila virilis</name>
    <name type="common">Fruit fly</name>
    <dbReference type="NCBI Taxonomy" id="7244"/>
    <lineage>
        <taxon>Eukaryota</taxon>
        <taxon>Metazoa</taxon>
        <taxon>Ecdysozoa</taxon>
        <taxon>Arthropoda</taxon>
        <taxon>Hexapoda</taxon>
        <taxon>Insecta</taxon>
        <taxon>Pterygota</taxon>
        <taxon>Neoptera</taxon>
        <taxon>Endopterygota</taxon>
        <taxon>Diptera</taxon>
        <taxon>Brachycera</taxon>
        <taxon>Muscomorpha</taxon>
        <taxon>Ephydroidea</taxon>
        <taxon>Drosophilidae</taxon>
        <taxon>Drosophila</taxon>
    </lineage>
</organism>
<evidence type="ECO:0000256" key="4">
    <source>
        <dbReference type="ARBA" id="ARBA00022729"/>
    </source>
</evidence>
<dbReference type="InterPro" id="IPR000734">
    <property type="entry name" value="TAG_lipase"/>
</dbReference>
<evidence type="ECO:0000256" key="2">
    <source>
        <dbReference type="ARBA" id="ARBA00010701"/>
    </source>
</evidence>
<comment type="subcellular location">
    <subcellularLocation>
        <location evidence="1">Secreted</location>
    </subcellularLocation>
</comment>
<keyword evidence="3" id="KW-0964">Secreted</keyword>
<dbReference type="AlphaFoldDB" id="B4LGE9"/>
<dbReference type="SMR" id="B4LGE9"/>
<evidence type="ECO:0000256" key="5">
    <source>
        <dbReference type="RuleBase" id="RU004262"/>
    </source>
</evidence>
<dbReference type="GO" id="GO:0005615">
    <property type="term" value="C:extracellular space"/>
    <property type="evidence" value="ECO:0007669"/>
    <property type="project" value="TreeGrafter"/>
</dbReference>
<dbReference type="Proteomes" id="UP000008792">
    <property type="component" value="Unassembled WGS sequence"/>
</dbReference>
<feature type="chain" id="PRO_5006457175" description="Lipase domain-containing protein" evidence="6">
    <location>
        <begin position="20"/>
        <end position="392"/>
    </location>
</feature>
<evidence type="ECO:0000256" key="1">
    <source>
        <dbReference type="ARBA" id="ARBA00004613"/>
    </source>
</evidence>
<dbReference type="KEGG" id="dvi:6622306"/>
<proteinExistence type="inferred from homology"/>
<evidence type="ECO:0000313" key="9">
    <source>
        <dbReference type="Proteomes" id="UP000008792"/>
    </source>
</evidence>
<dbReference type="PANTHER" id="PTHR11610">
    <property type="entry name" value="LIPASE"/>
    <property type="match status" value="1"/>
</dbReference>
<dbReference type="InterPro" id="IPR029058">
    <property type="entry name" value="AB_hydrolase_fold"/>
</dbReference>
<dbReference type="Gene3D" id="3.40.50.1820">
    <property type="entry name" value="alpha/beta hydrolase"/>
    <property type="match status" value="1"/>
</dbReference>
<dbReference type="PANTHER" id="PTHR11610:SF149">
    <property type="entry name" value="FI01450P-RELATED"/>
    <property type="match status" value="1"/>
</dbReference>
<dbReference type="GO" id="GO:0016298">
    <property type="term" value="F:lipase activity"/>
    <property type="evidence" value="ECO:0007669"/>
    <property type="project" value="InterPro"/>
</dbReference>
<gene>
    <name evidence="8" type="primary">Dvir\GJ11509</name>
    <name evidence="8" type="ORF">Dvir_GJ11509</name>
</gene>
<feature type="signal peptide" evidence="6">
    <location>
        <begin position="1"/>
        <end position="19"/>
    </location>
</feature>
<dbReference type="FunFam" id="3.40.50.1820:FF:000122">
    <property type="entry name" value="Vitellogenin-3-like Protein"/>
    <property type="match status" value="1"/>
</dbReference>
<evidence type="ECO:0000256" key="3">
    <source>
        <dbReference type="ARBA" id="ARBA00022525"/>
    </source>
</evidence>
<dbReference type="SUPFAM" id="SSF53474">
    <property type="entry name" value="alpha/beta-Hydrolases"/>
    <property type="match status" value="1"/>
</dbReference>
<dbReference type="EMBL" id="CH940647">
    <property type="protein sequence ID" value="EDW70478.2"/>
    <property type="molecule type" value="Genomic_DNA"/>
</dbReference>
<dbReference type="InterPro" id="IPR013818">
    <property type="entry name" value="Lipase"/>
</dbReference>
<dbReference type="eggNOG" id="ENOG502SRF1">
    <property type="taxonomic scope" value="Eukaryota"/>
</dbReference>
<reference evidence="8 9" key="1">
    <citation type="journal article" date="2007" name="Nature">
        <title>Evolution of genes and genomes on the Drosophila phylogeny.</title>
        <authorList>
            <consortium name="Drosophila 12 Genomes Consortium"/>
            <person name="Clark A.G."/>
            <person name="Eisen M.B."/>
            <person name="Smith D.R."/>
            <person name="Bergman C.M."/>
            <person name="Oliver B."/>
            <person name="Markow T.A."/>
            <person name="Kaufman T.C."/>
            <person name="Kellis M."/>
            <person name="Gelbart W."/>
            <person name="Iyer V.N."/>
            <person name="Pollard D.A."/>
            <person name="Sackton T.B."/>
            <person name="Larracuente A.M."/>
            <person name="Singh N.D."/>
            <person name="Abad J.P."/>
            <person name="Abt D.N."/>
            <person name="Adryan B."/>
            <person name="Aguade M."/>
            <person name="Akashi H."/>
            <person name="Anderson W.W."/>
            <person name="Aquadro C.F."/>
            <person name="Ardell D.H."/>
            <person name="Arguello R."/>
            <person name="Artieri C.G."/>
            <person name="Barbash D.A."/>
            <person name="Barker D."/>
            <person name="Barsanti P."/>
            <person name="Batterham P."/>
            <person name="Batzoglou S."/>
            <person name="Begun D."/>
            <person name="Bhutkar A."/>
            <person name="Blanco E."/>
            <person name="Bosak S.A."/>
            <person name="Bradley R.K."/>
            <person name="Brand A.D."/>
            <person name="Brent M.R."/>
            <person name="Brooks A.N."/>
            <person name="Brown R.H."/>
            <person name="Butlin R.K."/>
            <person name="Caggese C."/>
            <person name="Calvi B.R."/>
            <person name="Bernardo de Carvalho A."/>
            <person name="Caspi A."/>
            <person name="Castrezana S."/>
            <person name="Celniker S.E."/>
            <person name="Chang J.L."/>
            <person name="Chapple C."/>
            <person name="Chatterji S."/>
            <person name="Chinwalla A."/>
            <person name="Civetta A."/>
            <person name="Clifton S.W."/>
            <person name="Comeron J.M."/>
            <person name="Costello J.C."/>
            <person name="Coyne J.A."/>
            <person name="Daub J."/>
            <person name="David R.G."/>
            <person name="Delcher A.L."/>
            <person name="Delehaunty K."/>
            <person name="Do C.B."/>
            <person name="Ebling H."/>
            <person name="Edwards K."/>
            <person name="Eickbush T."/>
            <person name="Evans J.D."/>
            <person name="Filipski A."/>
            <person name="Findeiss S."/>
            <person name="Freyhult E."/>
            <person name="Fulton L."/>
            <person name="Fulton R."/>
            <person name="Garcia A.C."/>
            <person name="Gardiner A."/>
            <person name="Garfield D.A."/>
            <person name="Garvin B.E."/>
            <person name="Gibson G."/>
            <person name="Gilbert D."/>
            <person name="Gnerre S."/>
            <person name="Godfrey J."/>
            <person name="Good R."/>
            <person name="Gotea V."/>
            <person name="Gravely B."/>
            <person name="Greenberg A.J."/>
            <person name="Griffiths-Jones S."/>
            <person name="Gross S."/>
            <person name="Guigo R."/>
            <person name="Gustafson E.A."/>
            <person name="Haerty W."/>
            <person name="Hahn M.W."/>
            <person name="Halligan D.L."/>
            <person name="Halpern A.L."/>
            <person name="Halter G.M."/>
            <person name="Han M.V."/>
            <person name="Heger A."/>
            <person name="Hillier L."/>
            <person name="Hinrichs A.S."/>
            <person name="Holmes I."/>
            <person name="Hoskins R.A."/>
            <person name="Hubisz M.J."/>
            <person name="Hultmark D."/>
            <person name="Huntley M.A."/>
            <person name="Jaffe D.B."/>
            <person name="Jagadeeshan S."/>
            <person name="Jeck W.R."/>
            <person name="Johnson J."/>
            <person name="Jones C.D."/>
            <person name="Jordan W.C."/>
            <person name="Karpen G.H."/>
            <person name="Kataoka E."/>
            <person name="Keightley P.D."/>
            <person name="Kheradpour P."/>
            <person name="Kirkness E.F."/>
            <person name="Koerich L.B."/>
            <person name="Kristiansen K."/>
            <person name="Kudrna D."/>
            <person name="Kulathinal R.J."/>
            <person name="Kumar S."/>
            <person name="Kwok R."/>
            <person name="Lander E."/>
            <person name="Langley C.H."/>
            <person name="Lapoint R."/>
            <person name="Lazzaro B.P."/>
            <person name="Lee S.J."/>
            <person name="Levesque L."/>
            <person name="Li R."/>
            <person name="Lin C.F."/>
            <person name="Lin M.F."/>
            <person name="Lindblad-Toh K."/>
            <person name="Llopart A."/>
            <person name="Long M."/>
            <person name="Low L."/>
            <person name="Lozovsky E."/>
            <person name="Lu J."/>
            <person name="Luo M."/>
            <person name="Machado C.A."/>
            <person name="Makalowski W."/>
            <person name="Marzo M."/>
            <person name="Matsuda M."/>
            <person name="Matzkin L."/>
            <person name="McAllister B."/>
            <person name="McBride C.S."/>
            <person name="McKernan B."/>
            <person name="McKernan K."/>
            <person name="Mendez-Lago M."/>
            <person name="Minx P."/>
            <person name="Mollenhauer M.U."/>
            <person name="Montooth K."/>
            <person name="Mount S.M."/>
            <person name="Mu X."/>
            <person name="Myers E."/>
            <person name="Negre B."/>
            <person name="Newfeld S."/>
            <person name="Nielsen R."/>
            <person name="Noor M.A."/>
            <person name="O'Grady P."/>
            <person name="Pachter L."/>
            <person name="Papaceit M."/>
            <person name="Parisi M.J."/>
            <person name="Parisi M."/>
            <person name="Parts L."/>
            <person name="Pedersen J.S."/>
            <person name="Pesole G."/>
            <person name="Phillippy A.M."/>
            <person name="Ponting C.P."/>
            <person name="Pop M."/>
            <person name="Porcelli D."/>
            <person name="Powell J.R."/>
            <person name="Prohaska S."/>
            <person name="Pruitt K."/>
            <person name="Puig M."/>
            <person name="Quesneville H."/>
            <person name="Ram K.R."/>
            <person name="Rand D."/>
            <person name="Rasmussen M.D."/>
            <person name="Reed L.K."/>
            <person name="Reenan R."/>
            <person name="Reily A."/>
            <person name="Remington K.A."/>
            <person name="Rieger T.T."/>
            <person name="Ritchie M.G."/>
            <person name="Robin C."/>
            <person name="Rogers Y.H."/>
            <person name="Rohde C."/>
            <person name="Rozas J."/>
            <person name="Rubenfield M.J."/>
            <person name="Ruiz A."/>
            <person name="Russo S."/>
            <person name="Salzberg S.L."/>
            <person name="Sanchez-Gracia A."/>
            <person name="Saranga D.J."/>
            <person name="Sato H."/>
            <person name="Schaeffer S.W."/>
            <person name="Schatz M.C."/>
            <person name="Schlenke T."/>
            <person name="Schwartz R."/>
            <person name="Segarra C."/>
            <person name="Singh R.S."/>
            <person name="Sirot L."/>
            <person name="Sirota M."/>
            <person name="Sisneros N.B."/>
            <person name="Smith C.D."/>
            <person name="Smith T.F."/>
            <person name="Spieth J."/>
            <person name="Stage D.E."/>
            <person name="Stark A."/>
            <person name="Stephan W."/>
            <person name="Strausberg R.L."/>
            <person name="Strempel S."/>
            <person name="Sturgill D."/>
            <person name="Sutton G."/>
            <person name="Sutton G.G."/>
            <person name="Tao W."/>
            <person name="Teichmann S."/>
            <person name="Tobari Y.N."/>
            <person name="Tomimura Y."/>
            <person name="Tsolas J.M."/>
            <person name="Valente V.L."/>
            <person name="Venter E."/>
            <person name="Venter J.C."/>
            <person name="Vicario S."/>
            <person name="Vieira F.G."/>
            <person name="Vilella A.J."/>
            <person name="Villasante A."/>
            <person name="Walenz B."/>
            <person name="Wang J."/>
            <person name="Wasserman M."/>
            <person name="Watts T."/>
            <person name="Wilson D."/>
            <person name="Wilson R.K."/>
            <person name="Wing R.A."/>
            <person name="Wolfner M.F."/>
            <person name="Wong A."/>
            <person name="Wong G.K."/>
            <person name="Wu C.I."/>
            <person name="Wu G."/>
            <person name="Yamamoto D."/>
            <person name="Yang H.P."/>
            <person name="Yang S.P."/>
            <person name="Yorke J.A."/>
            <person name="Yoshida K."/>
            <person name="Zdobnov E."/>
            <person name="Zhang P."/>
            <person name="Zhang Y."/>
            <person name="Zimin A.V."/>
            <person name="Baldwin J."/>
            <person name="Abdouelleil A."/>
            <person name="Abdulkadir J."/>
            <person name="Abebe A."/>
            <person name="Abera B."/>
            <person name="Abreu J."/>
            <person name="Acer S.C."/>
            <person name="Aftuck L."/>
            <person name="Alexander A."/>
            <person name="An P."/>
            <person name="Anderson E."/>
            <person name="Anderson S."/>
            <person name="Arachi H."/>
            <person name="Azer M."/>
            <person name="Bachantsang P."/>
            <person name="Barry A."/>
            <person name="Bayul T."/>
            <person name="Berlin A."/>
            <person name="Bessette D."/>
            <person name="Bloom T."/>
            <person name="Blye J."/>
            <person name="Boguslavskiy L."/>
            <person name="Bonnet C."/>
            <person name="Boukhgalter B."/>
            <person name="Bourzgui I."/>
            <person name="Brown A."/>
            <person name="Cahill P."/>
            <person name="Channer S."/>
            <person name="Cheshatsang Y."/>
            <person name="Chuda L."/>
            <person name="Citroen M."/>
            <person name="Collymore A."/>
            <person name="Cooke P."/>
            <person name="Costello M."/>
            <person name="D'Aco K."/>
            <person name="Daza R."/>
            <person name="De Haan G."/>
            <person name="DeGray S."/>
            <person name="DeMaso C."/>
            <person name="Dhargay N."/>
            <person name="Dooley K."/>
            <person name="Dooley E."/>
            <person name="Doricent M."/>
            <person name="Dorje P."/>
            <person name="Dorjee K."/>
            <person name="Dupes A."/>
            <person name="Elong R."/>
            <person name="Falk J."/>
            <person name="Farina A."/>
            <person name="Faro S."/>
            <person name="Ferguson D."/>
            <person name="Fisher S."/>
            <person name="Foley C.D."/>
            <person name="Franke A."/>
            <person name="Friedrich D."/>
            <person name="Gadbois L."/>
            <person name="Gearin G."/>
            <person name="Gearin C.R."/>
            <person name="Giannoukos G."/>
            <person name="Goode T."/>
            <person name="Graham J."/>
            <person name="Grandbois E."/>
            <person name="Grewal S."/>
            <person name="Gyaltsen K."/>
            <person name="Hafez N."/>
            <person name="Hagos B."/>
            <person name="Hall J."/>
            <person name="Henson C."/>
            <person name="Hollinger A."/>
            <person name="Honan T."/>
            <person name="Huard M.D."/>
            <person name="Hughes L."/>
            <person name="Hurhula B."/>
            <person name="Husby M.E."/>
            <person name="Kamat A."/>
            <person name="Kanga B."/>
            <person name="Kashin S."/>
            <person name="Khazanovich D."/>
            <person name="Kisner P."/>
            <person name="Lance K."/>
            <person name="Lara M."/>
            <person name="Lee W."/>
            <person name="Lennon N."/>
            <person name="Letendre F."/>
            <person name="LeVine R."/>
            <person name="Lipovsky A."/>
            <person name="Liu X."/>
            <person name="Liu J."/>
            <person name="Liu S."/>
            <person name="Lokyitsang T."/>
            <person name="Lokyitsang Y."/>
            <person name="Lubonja R."/>
            <person name="Lui A."/>
            <person name="MacDonald P."/>
            <person name="Magnisalis V."/>
            <person name="Maru K."/>
            <person name="Matthews C."/>
            <person name="McCusker W."/>
            <person name="McDonough S."/>
            <person name="Mehta T."/>
            <person name="Meldrim J."/>
            <person name="Meneus L."/>
            <person name="Mihai O."/>
            <person name="Mihalev A."/>
            <person name="Mihova T."/>
            <person name="Mittelman R."/>
            <person name="Mlenga V."/>
            <person name="Montmayeur A."/>
            <person name="Mulrain L."/>
            <person name="Navidi A."/>
            <person name="Naylor J."/>
            <person name="Negash T."/>
            <person name="Nguyen T."/>
            <person name="Nguyen N."/>
            <person name="Nicol R."/>
            <person name="Norbu C."/>
            <person name="Norbu N."/>
            <person name="Novod N."/>
            <person name="O'Neill B."/>
            <person name="Osman S."/>
            <person name="Markiewicz E."/>
            <person name="Oyono O.L."/>
            <person name="Patti C."/>
            <person name="Phunkhang P."/>
            <person name="Pierre F."/>
            <person name="Priest M."/>
            <person name="Raghuraman S."/>
            <person name="Rege F."/>
            <person name="Reyes R."/>
            <person name="Rise C."/>
            <person name="Rogov P."/>
            <person name="Ross K."/>
            <person name="Ryan E."/>
            <person name="Settipalli S."/>
            <person name="Shea T."/>
            <person name="Sherpa N."/>
            <person name="Shi L."/>
            <person name="Shih D."/>
            <person name="Sparrow T."/>
            <person name="Spaulding J."/>
            <person name="Stalker J."/>
            <person name="Stange-Thomann N."/>
            <person name="Stavropoulos S."/>
            <person name="Stone C."/>
            <person name="Strader C."/>
            <person name="Tesfaye S."/>
            <person name="Thomson T."/>
            <person name="Thoulutsang Y."/>
            <person name="Thoulutsang D."/>
            <person name="Topham K."/>
            <person name="Topping I."/>
            <person name="Tsamla T."/>
            <person name="Vassiliev H."/>
            <person name="Vo A."/>
            <person name="Wangchuk T."/>
            <person name="Wangdi T."/>
            <person name="Weiand M."/>
            <person name="Wilkinson J."/>
            <person name="Wilson A."/>
            <person name="Yadav S."/>
            <person name="Young G."/>
            <person name="Yu Q."/>
            <person name="Zembek L."/>
            <person name="Zhong D."/>
            <person name="Zimmer A."/>
            <person name="Zwirko Z."/>
            <person name="Jaffe D.B."/>
            <person name="Alvarez P."/>
            <person name="Brockman W."/>
            <person name="Butler J."/>
            <person name="Chin C."/>
            <person name="Gnerre S."/>
            <person name="Grabherr M."/>
            <person name="Kleber M."/>
            <person name="Mauceli E."/>
            <person name="MacCallum I."/>
        </authorList>
    </citation>
    <scope>NUCLEOTIDE SEQUENCE [LARGE SCALE GENOMIC DNA]</scope>
    <source>
        <strain evidence="9">Tucson 15010-1051.87</strain>
    </source>
</reference>
<feature type="domain" description="Lipase" evidence="7">
    <location>
        <begin position="117"/>
        <end position="368"/>
    </location>
</feature>
<evidence type="ECO:0000313" key="8">
    <source>
        <dbReference type="EMBL" id="EDW70478.2"/>
    </source>
</evidence>
<keyword evidence="4 6" id="KW-0732">Signal</keyword>
<dbReference type="GO" id="GO:0016042">
    <property type="term" value="P:lipid catabolic process"/>
    <property type="evidence" value="ECO:0007669"/>
    <property type="project" value="TreeGrafter"/>
</dbReference>
<dbReference type="Pfam" id="PF00151">
    <property type="entry name" value="Lipase"/>
    <property type="match status" value="1"/>
</dbReference>
<dbReference type="OrthoDB" id="199913at2759"/>